<protein>
    <submittedName>
        <fullName evidence="2">Uncharacterized protein</fullName>
    </submittedName>
</protein>
<dbReference type="AlphaFoldDB" id="A0A840DPL3"/>
<sequence>MLRKIEAWIKRKNAHKRSLVKRADFLTTIGMLLIVIGSDYAINGRYLISDMQLLGQRLFDPQLIGCFTLAVGVFVILAAWINRPKITIAAFGLATAPFTLIICIYTLIALIDGVHAAGFRALLFFILLRFVWLSSVIIDLPDRKENHTCQTP</sequence>
<feature type="transmembrane region" description="Helical" evidence="1">
    <location>
        <begin position="88"/>
        <end position="111"/>
    </location>
</feature>
<accession>A0A840DPL3</accession>
<keyword evidence="1" id="KW-0472">Membrane</keyword>
<comment type="caution">
    <text evidence="2">The sequence shown here is derived from an EMBL/GenBank/DDBJ whole genome shotgun (WGS) entry which is preliminary data.</text>
</comment>
<keyword evidence="1" id="KW-1133">Transmembrane helix</keyword>
<feature type="transmembrane region" description="Helical" evidence="1">
    <location>
        <begin position="117"/>
        <end position="138"/>
    </location>
</feature>
<evidence type="ECO:0000313" key="2">
    <source>
        <dbReference type="EMBL" id="MBB4072037.1"/>
    </source>
</evidence>
<reference evidence="2 3" key="1">
    <citation type="submission" date="2020-08" db="EMBL/GenBank/DDBJ databases">
        <title>Sequencing the genomes of 1000 actinobacteria strains.</title>
        <authorList>
            <person name="Klenk H.-P."/>
        </authorList>
    </citation>
    <scope>NUCLEOTIDE SEQUENCE [LARGE SCALE GENOMIC DNA]</scope>
    <source>
        <strain evidence="2 3">DSM 27064</strain>
    </source>
</reference>
<dbReference type="EMBL" id="JACIFD010000014">
    <property type="protein sequence ID" value="MBB4072037.1"/>
    <property type="molecule type" value="Genomic_DNA"/>
</dbReference>
<dbReference type="RefSeq" id="WP_183304958.1">
    <property type="nucleotide sequence ID" value="NZ_JACIFD010000014.1"/>
</dbReference>
<evidence type="ECO:0000313" key="3">
    <source>
        <dbReference type="Proteomes" id="UP000571183"/>
    </source>
</evidence>
<gene>
    <name evidence="2" type="ORF">F5897_001360</name>
</gene>
<evidence type="ECO:0000256" key="1">
    <source>
        <dbReference type="SAM" id="Phobius"/>
    </source>
</evidence>
<keyword evidence="1" id="KW-0812">Transmembrane</keyword>
<proteinExistence type="predicted"/>
<feature type="transmembrane region" description="Helical" evidence="1">
    <location>
        <begin position="62"/>
        <end position="81"/>
    </location>
</feature>
<feature type="transmembrane region" description="Helical" evidence="1">
    <location>
        <begin position="21"/>
        <end position="42"/>
    </location>
</feature>
<name>A0A840DPL3_9MICO</name>
<keyword evidence="3" id="KW-1185">Reference proteome</keyword>
<organism evidence="2 3">
    <name type="scientific">Canibacter oris</name>
    <dbReference type="NCBI Taxonomy" id="1365628"/>
    <lineage>
        <taxon>Bacteria</taxon>
        <taxon>Bacillati</taxon>
        <taxon>Actinomycetota</taxon>
        <taxon>Actinomycetes</taxon>
        <taxon>Micrococcales</taxon>
        <taxon>Microbacteriaceae</taxon>
        <taxon>Canibacter</taxon>
    </lineage>
</organism>
<dbReference type="Proteomes" id="UP000571183">
    <property type="component" value="Unassembled WGS sequence"/>
</dbReference>